<reference evidence="8" key="1">
    <citation type="submission" date="2017-04" db="EMBL/GenBank/DDBJ databases">
        <title>Function of individual gut microbiota members based on whole genome sequencing of pure cultures obtained from chicken caecum.</title>
        <authorList>
            <person name="Medvecky M."/>
            <person name="Cejkova D."/>
            <person name="Polansky O."/>
            <person name="Karasova D."/>
            <person name="Kubasova T."/>
            <person name="Cizek A."/>
            <person name="Rychlik I."/>
        </authorList>
    </citation>
    <scope>NUCLEOTIDE SEQUENCE [LARGE SCALE GENOMIC DNA]</scope>
    <source>
        <strain evidence="8">An175</strain>
    </source>
</reference>
<comment type="cofactor">
    <cofactor evidence="1">
        <name>Mg(2+)</name>
        <dbReference type="ChEBI" id="CHEBI:18420"/>
    </cofactor>
</comment>
<dbReference type="Gene3D" id="3.30.310.50">
    <property type="entry name" value="Alpha-D-phosphohexomutase, C-terminal domain"/>
    <property type="match status" value="1"/>
</dbReference>
<feature type="domain" description="Alpha-D-phosphohexomutase alpha/beta/alpha" evidence="4">
    <location>
        <begin position="27"/>
        <end position="162"/>
    </location>
</feature>
<dbReference type="PANTHER" id="PTHR42946">
    <property type="entry name" value="PHOSPHOHEXOSE MUTASE"/>
    <property type="match status" value="1"/>
</dbReference>
<evidence type="ECO:0000256" key="2">
    <source>
        <dbReference type="ARBA" id="ARBA00010231"/>
    </source>
</evidence>
<dbReference type="GO" id="GO:0004615">
    <property type="term" value="F:phosphomannomutase activity"/>
    <property type="evidence" value="ECO:0007669"/>
    <property type="project" value="TreeGrafter"/>
</dbReference>
<dbReference type="PRINTS" id="PR00509">
    <property type="entry name" value="PGMPMM"/>
</dbReference>
<evidence type="ECO:0000259" key="4">
    <source>
        <dbReference type="Pfam" id="PF02878"/>
    </source>
</evidence>
<sequence length="520" mass="56598">MVTGWDEAKVRRITMSISKELMLKLQNGSDVRGVAVEGVEGQQVNLTGEAANLIAQAFALWLAQRTGKPASELKIGVGHDSRVSAPALLSQVLQGLAVQGAQPFDCGLASTPSMFMSVVFPETRFDGSIMITASHLPYNRNGLKFFNADGGLEHADITDLLETAAVLSAGQADISKVSKVDLISLYAQSLCEKIRLGVKADDYDRPLAGLHIVVDAGNGAGGFFVRQVLEPLGADTAGSQFLEPDGMFPNHIPNPENKQAMDSVRAATVEHHADMGIIFDTDVDRMSAVLHDGSEVNRDAIIAMISAIIAPDYPGGTIVTDSVTSDKLTDFLENTLHLKHHRFKRGYKNVINESKRLNAAGVQSPLAIETSGHGALSENYFLDDGAYLAVKLLIAAAKARRGGKRIDTLIEKLPRQFECREYRMNISGEDFKAYGQQVLEQFEQRARAAGYAVAPNSYEGVRLTFDSEQVQGWVLLRLSLHDPLMPLNMEGNRPGDCDRLCAVVRTLLDGFDRLDQSKLF</sequence>
<dbReference type="Gene3D" id="3.40.120.10">
    <property type="entry name" value="Alpha-D-Glucose-1,6-Bisphosphate, subunit A, domain 3"/>
    <property type="match status" value="3"/>
</dbReference>
<dbReference type="SUPFAM" id="SSF53738">
    <property type="entry name" value="Phosphoglucomutase, first 3 domains"/>
    <property type="match status" value="3"/>
</dbReference>
<comment type="similarity">
    <text evidence="2">Belongs to the phosphohexose mutase family.</text>
</comment>
<evidence type="ECO:0000313" key="7">
    <source>
        <dbReference type="EMBL" id="OUP69857.1"/>
    </source>
</evidence>
<evidence type="ECO:0000256" key="1">
    <source>
        <dbReference type="ARBA" id="ARBA00001946"/>
    </source>
</evidence>
<organism evidence="7 8">
    <name type="scientific">Anaerotruncus colihominis</name>
    <dbReference type="NCBI Taxonomy" id="169435"/>
    <lineage>
        <taxon>Bacteria</taxon>
        <taxon>Bacillati</taxon>
        <taxon>Bacillota</taxon>
        <taxon>Clostridia</taxon>
        <taxon>Eubacteriales</taxon>
        <taxon>Oscillospiraceae</taxon>
        <taxon>Anaerotruncus</taxon>
    </lineage>
</organism>
<accession>A0A1Y4MMA3</accession>
<feature type="domain" description="Alpha-D-phosphohexomutase alpha/beta/alpha" evidence="6">
    <location>
        <begin position="299"/>
        <end position="416"/>
    </location>
</feature>
<evidence type="ECO:0000256" key="3">
    <source>
        <dbReference type="ARBA" id="ARBA00022553"/>
    </source>
</evidence>
<keyword evidence="3" id="KW-0597">Phosphoprotein</keyword>
<protein>
    <submittedName>
        <fullName evidence="7">Phosphomannomutase/phosphoglucomutase</fullName>
    </submittedName>
</protein>
<gene>
    <name evidence="7" type="ORF">B5F11_07680</name>
</gene>
<dbReference type="Pfam" id="PF02879">
    <property type="entry name" value="PGM_PMM_II"/>
    <property type="match status" value="1"/>
</dbReference>
<dbReference type="CDD" id="cd03089">
    <property type="entry name" value="PMM_PGM"/>
    <property type="match status" value="1"/>
</dbReference>
<dbReference type="Pfam" id="PF02878">
    <property type="entry name" value="PGM_PMM_I"/>
    <property type="match status" value="1"/>
</dbReference>
<dbReference type="Proteomes" id="UP000196386">
    <property type="component" value="Unassembled WGS sequence"/>
</dbReference>
<dbReference type="FunFam" id="3.40.120.10:FF:000010">
    <property type="entry name" value="phosphomannomutase/phosphoglucomutase isoform X1"/>
    <property type="match status" value="1"/>
</dbReference>
<comment type="caution">
    <text evidence="7">The sequence shown here is derived from an EMBL/GenBank/DDBJ whole genome shotgun (WGS) entry which is preliminary data.</text>
</comment>
<name>A0A1Y4MMA3_9FIRM</name>
<dbReference type="InterPro" id="IPR005846">
    <property type="entry name" value="A-D-PHexomutase_a/b/a-III"/>
</dbReference>
<dbReference type="Pfam" id="PF02880">
    <property type="entry name" value="PGM_PMM_III"/>
    <property type="match status" value="1"/>
</dbReference>
<proteinExistence type="inferred from homology"/>
<dbReference type="InterPro" id="IPR050060">
    <property type="entry name" value="Phosphoglucosamine_mutase"/>
</dbReference>
<evidence type="ECO:0000259" key="5">
    <source>
        <dbReference type="Pfam" id="PF02879"/>
    </source>
</evidence>
<dbReference type="InterPro" id="IPR005845">
    <property type="entry name" value="A-D-PHexomutase_a/b/a-II"/>
</dbReference>
<dbReference type="InterPro" id="IPR016055">
    <property type="entry name" value="A-D-PHexomutase_a/b/a-I/II/III"/>
</dbReference>
<dbReference type="InterPro" id="IPR005844">
    <property type="entry name" value="A-D-PHexomutase_a/b/a-I"/>
</dbReference>
<dbReference type="GO" id="GO:0005975">
    <property type="term" value="P:carbohydrate metabolic process"/>
    <property type="evidence" value="ECO:0007669"/>
    <property type="project" value="InterPro"/>
</dbReference>
<dbReference type="PANTHER" id="PTHR42946:SF1">
    <property type="entry name" value="PHOSPHOGLUCOMUTASE (ALPHA-D-GLUCOSE-1,6-BISPHOSPHATE-DEPENDENT)"/>
    <property type="match status" value="1"/>
</dbReference>
<evidence type="ECO:0000259" key="6">
    <source>
        <dbReference type="Pfam" id="PF02880"/>
    </source>
</evidence>
<feature type="domain" description="Alpha-D-phosphohexomutase alpha/beta/alpha" evidence="5">
    <location>
        <begin position="209"/>
        <end position="293"/>
    </location>
</feature>
<dbReference type="AlphaFoldDB" id="A0A1Y4MMA3"/>
<dbReference type="EMBL" id="NFKP01000007">
    <property type="protein sequence ID" value="OUP69857.1"/>
    <property type="molecule type" value="Genomic_DNA"/>
</dbReference>
<evidence type="ECO:0000313" key="8">
    <source>
        <dbReference type="Proteomes" id="UP000196386"/>
    </source>
</evidence>
<dbReference type="InterPro" id="IPR005841">
    <property type="entry name" value="Alpha-D-phosphohexomutase_SF"/>
</dbReference>